<evidence type="ECO:0000313" key="2">
    <source>
        <dbReference type="EMBL" id="KAF0719151.1"/>
    </source>
</evidence>
<organism evidence="3 4">
    <name type="scientific">Aphanomyces stellatus</name>
    <dbReference type="NCBI Taxonomy" id="120398"/>
    <lineage>
        <taxon>Eukaryota</taxon>
        <taxon>Sar</taxon>
        <taxon>Stramenopiles</taxon>
        <taxon>Oomycota</taxon>
        <taxon>Saprolegniomycetes</taxon>
        <taxon>Saprolegniales</taxon>
        <taxon>Verrucalvaceae</taxon>
        <taxon>Aphanomyces</taxon>
    </lineage>
</organism>
<reference evidence="2" key="2">
    <citation type="submission" date="2019-06" db="EMBL/GenBank/DDBJ databases">
        <title>Genomics analysis of Aphanomyces spp. identifies a new class of oomycete effector associated with host adaptation.</title>
        <authorList>
            <person name="Gaulin E."/>
        </authorList>
    </citation>
    <scope>NUCLEOTIDE SEQUENCE</scope>
    <source>
        <strain evidence="2">CBS 578.67</strain>
    </source>
</reference>
<dbReference type="Proteomes" id="UP000332933">
    <property type="component" value="Unassembled WGS sequence"/>
</dbReference>
<feature type="region of interest" description="Disordered" evidence="1">
    <location>
        <begin position="97"/>
        <end position="125"/>
    </location>
</feature>
<dbReference type="AlphaFoldDB" id="A0A485K8X1"/>
<sequence>MTAPPDAGNMASAFNHFELVVAKQGVNTIGLAHANTQMEEPEILHVGVPAQVMFGIAISATCSSRGDAKGGMATNNNTCDGKIDFDGLHGSLDSYSNVKEKEGLPSPLAADEPRPPPAKVMSAKSLKTISTPSKRVISVKSMARFEQLGIDPTPDVAGIMNPGMVVENCEAVSGQSAPVDKFDNQDDVVSLGCAEMGEEVIALLASELADIMAAYDAATATNNGPKQVDIGRDTKLTCDRTTPGKFHGRCFAATTKPRHAKHRTSWLKKGSNKLRCLVKKLPVRRNRLVEVLPLEQPRRAFISKLSSLFGKKAVVAPGVNPPLASTPKNEGPTTSP</sequence>
<dbReference type="EMBL" id="CAADRA010000089">
    <property type="protein sequence ID" value="VFT78460.1"/>
    <property type="molecule type" value="Genomic_DNA"/>
</dbReference>
<protein>
    <submittedName>
        <fullName evidence="3">Aste57867_1241 protein</fullName>
    </submittedName>
</protein>
<name>A0A485K8X1_9STRA</name>
<reference evidence="3 4" key="1">
    <citation type="submission" date="2019-03" db="EMBL/GenBank/DDBJ databases">
        <authorList>
            <person name="Gaulin E."/>
            <person name="Dumas B."/>
        </authorList>
    </citation>
    <scope>NUCLEOTIDE SEQUENCE [LARGE SCALE GENOMIC DNA]</scope>
    <source>
        <strain evidence="3">CBS 568.67</strain>
    </source>
</reference>
<accession>A0A485K8X1</accession>
<evidence type="ECO:0000313" key="4">
    <source>
        <dbReference type="Proteomes" id="UP000332933"/>
    </source>
</evidence>
<evidence type="ECO:0000313" key="3">
    <source>
        <dbReference type="EMBL" id="VFT78460.1"/>
    </source>
</evidence>
<dbReference type="EMBL" id="VJMH01000089">
    <property type="protein sequence ID" value="KAF0719151.1"/>
    <property type="molecule type" value="Genomic_DNA"/>
</dbReference>
<evidence type="ECO:0000256" key="1">
    <source>
        <dbReference type="SAM" id="MobiDB-lite"/>
    </source>
</evidence>
<keyword evidence="4" id="KW-1185">Reference proteome</keyword>
<feature type="region of interest" description="Disordered" evidence="1">
    <location>
        <begin position="317"/>
        <end position="336"/>
    </location>
</feature>
<gene>
    <name evidence="3" type="primary">Aste57867_1241</name>
    <name evidence="2" type="ORF">As57867_001240</name>
    <name evidence="3" type="ORF">ASTE57867_1241</name>
</gene>
<feature type="compositionally biased region" description="Polar residues" evidence="1">
    <location>
        <begin position="326"/>
        <end position="336"/>
    </location>
</feature>
<proteinExistence type="predicted"/>